<evidence type="ECO:0000256" key="3">
    <source>
        <dbReference type="ARBA" id="ARBA00022989"/>
    </source>
</evidence>
<dbReference type="InterPro" id="IPR020846">
    <property type="entry name" value="MFS_dom"/>
</dbReference>
<feature type="transmembrane region" description="Helical" evidence="5">
    <location>
        <begin position="53"/>
        <end position="72"/>
    </location>
</feature>
<feature type="transmembrane region" description="Helical" evidence="5">
    <location>
        <begin position="456"/>
        <end position="474"/>
    </location>
</feature>
<dbReference type="CDD" id="cd17321">
    <property type="entry name" value="MFS_MMR_MDR_like"/>
    <property type="match status" value="1"/>
</dbReference>
<dbReference type="EMBL" id="CADCUS010000543">
    <property type="protein sequence ID" value="CAA9440612.1"/>
    <property type="molecule type" value="Genomic_DNA"/>
</dbReference>
<evidence type="ECO:0000256" key="4">
    <source>
        <dbReference type="ARBA" id="ARBA00023136"/>
    </source>
</evidence>
<dbReference type="Gene3D" id="1.20.1720.10">
    <property type="entry name" value="Multidrug resistance protein D"/>
    <property type="match status" value="1"/>
</dbReference>
<organism evidence="7">
    <name type="scientific">uncultured Pseudonocardia sp</name>
    <dbReference type="NCBI Taxonomy" id="211455"/>
    <lineage>
        <taxon>Bacteria</taxon>
        <taxon>Bacillati</taxon>
        <taxon>Actinomycetota</taxon>
        <taxon>Actinomycetes</taxon>
        <taxon>Pseudonocardiales</taxon>
        <taxon>Pseudonocardiaceae</taxon>
        <taxon>Pseudonocardia</taxon>
        <taxon>environmental samples</taxon>
    </lineage>
</organism>
<feature type="transmembrane region" description="Helical" evidence="5">
    <location>
        <begin position="142"/>
        <end position="165"/>
    </location>
</feature>
<dbReference type="PROSITE" id="PS50850">
    <property type="entry name" value="MFS"/>
    <property type="match status" value="1"/>
</dbReference>
<gene>
    <name evidence="7" type="ORF">AVDCRST_MAG66-3980</name>
</gene>
<keyword evidence="3 5" id="KW-1133">Transmembrane helix</keyword>
<dbReference type="Pfam" id="PF07690">
    <property type="entry name" value="MFS_1"/>
    <property type="match status" value="2"/>
</dbReference>
<feature type="transmembrane region" description="Helical" evidence="5">
    <location>
        <begin position="20"/>
        <end position="41"/>
    </location>
</feature>
<feature type="transmembrane region" description="Helical" evidence="5">
    <location>
        <begin position="372"/>
        <end position="397"/>
    </location>
</feature>
<evidence type="ECO:0000259" key="6">
    <source>
        <dbReference type="PROSITE" id="PS50850"/>
    </source>
</evidence>
<dbReference type="GO" id="GO:0005886">
    <property type="term" value="C:plasma membrane"/>
    <property type="evidence" value="ECO:0007669"/>
    <property type="project" value="UniProtKB-SubCell"/>
</dbReference>
<feature type="transmembrane region" description="Helical" evidence="5">
    <location>
        <begin position="109"/>
        <end position="130"/>
    </location>
</feature>
<dbReference type="AlphaFoldDB" id="A0A6J4QI79"/>
<dbReference type="Gene3D" id="1.20.1250.20">
    <property type="entry name" value="MFS general substrate transporter like domains"/>
    <property type="match status" value="1"/>
</dbReference>
<evidence type="ECO:0000256" key="2">
    <source>
        <dbReference type="ARBA" id="ARBA00022692"/>
    </source>
</evidence>
<feature type="transmembrane region" description="Helical" evidence="5">
    <location>
        <begin position="278"/>
        <end position="303"/>
    </location>
</feature>
<feature type="transmembrane region" description="Helical" evidence="5">
    <location>
        <begin position="233"/>
        <end position="253"/>
    </location>
</feature>
<feature type="transmembrane region" description="Helical" evidence="5">
    <location>
        <begin position="84"/>
        <end position="103"/>
    </location>
</feature>
<dbReference type="InterPro" id="IPR011701">
    <property type="entry name" value="MFS"/>
</dbReference>
<dbReference type="SUPFAM" id="SSF103473">
    <property type="entry name" value="MFS general substrate transporter"/>
    <property type="match status" value="2"/>
</dbReference>
<feature type="domain" description="Major facilitator superfamily (MFS) profile" evidence="6">
    <location>
        <begin position="18"/>
        <end position="479"/>
    </location>
</feature>
<dbReference type="GO" id="GO:0022857">
    <property type="term" value="F:transmembrane transporter activity"/>
    <property type="evidence" value="ECO:0007669"/>
    <property type="project" value="InterPro"/>
</dbReference>
<dbReference type="PANTHER" id="PTHR42718:SF39">
    <property type="entry name" value="ACTINORHODIN TRANSPORTER-RELATED"/>
    <property type="match status" value="1"/>
</dbReference>
<dbReference type="InterPro" id="IPR001958">
    <property type="entry name" value="Tet-R_TetA/multi-R_MdtG-like"/>
</dbReference>
<feature type="transmembrane region" description="Helical" evidence="5">
    <location>
        <begin position="343"/>
        <end position="366"/>
    </location>
</feature>
<proteinExistence type="predicted"/>
<feature type="transmembrane region" description="Helical" evidence="5">
    <location>
        <begin position="209"/>
        <end position="227"/>
    </location>
</feature>
<feature type="transmembrane region" description="Helical" evidence="5">
    <location>
        <begin position="177"/>
        <end position="197"/>
    </location>
</feature>
<feature type="transmembrane region" description="Helical" evidence="5">
    <location>
        <begin position="315"/>
        <end position="336"/>
    </location>
</feature>
<evidence type="ECO:0000256" key="1">
    <source>
        <dbReference type="ARBA" id="ARBA00004651"/>
    </source>
</evidence>
<evidence type="ECO:0000256" key="5">
    <source>
        <dbReference type="SAM" id="Phobius"/>
    </source>
</evidence>
<keyword evidence="4 5" id="KW-0472">Membrane</keyword>
<reference evidence="7" key="1">
    <citation type="submission" date="2020-02" db="EMBL/GenBank/DDBJ databases">
        <authorList>
            <person name="Meier V. D."/>
        </authorList>
    </citation>
    <scope>NUCLEOTIDE SEQUENCE</scope>
    <source>
        <strain evidence="7">AVDCRST_MAG66</strain>
    </source>
</reference>
<dbReference type="InterPro" id="IPR036259">
    <property type="entry name" value="MFS_trans_sf"/>
</dbReference>
<feature type="transmembrane region" description="Helical" evidence="5">
    <location>
        <begin position="418"/>
        <end position="436"/>
    </location>
</feature>
<dbReference type="PANTHER" id="PTHR42718">
    <property type="entry name" value="MAJOR FACILITATOR SUPERFAMILY MULTIDRUG TRANSPORTER MFSC"/>
    <property type="match status" value="1"/>
</dbReference>
<keyword evidence="2 5" id="KW-0812">Transmembrane</keyword>
<sequence length="492" mass="49920">MPSTVPPRPEPARRRRLGALFVMVAIAMDVLDTTIVVVALPAIEADLGVGGSALQWIAASYTLTFALTLVLAGRIGDLLGSKRMILVGMAGFVVASAVCAFAPTLPMLLAGRVLQAMAGAFILTQGLSIFQSTFPPDERASVFGMFGAVVGTSAVLGPLVGGLLLEADLWGLSWRPIFLINLPIGVITLVGTALLVTAPPPRGEGGLDLVGVALATTGLLALVYPLIQGESAGWPLWTYASMVAGALLLVVFLRQQRARVRAGRTPLVLPRLWRERSFVAGLGVILVFLAAFSSMFFVLAYYLQVGLGFSPLETGLTTLPSALSTVASSILSARLVARFGPRVLTAGSLAGVAGLVLLIVTISAAGTGATGWMLAPALLITGSGIGLVAAPVIDIILARVPVTDAGAASGVLNTAEQLGAAAGVAIVGSVFFALAAGDGSGEEIVGSALEGAILGALWVNVGLMAASAALTFLLPSGTAPRESVAVPSPTGS</sequence>
<evidence type="ECO:0000313" key="7">
    <source>
        <dbReference type="EMBL" id="CAA9440612.1"/>
    </source>
</evidence>
<comment type="subcellular location">
    <subcellularLocation>
        <location evidence="1">Cell membrane</location>
        <topology evidence="1">Multi-pass membrane protein</topology>
    </subcellularLocation>
</comment>
<accession>A0A6J4QI79</accession>
<protein>
    <submittedName>
        <fullName evidence="7">Uncharacterized MFS-type transporter</fullName>
    </submittedName>
</protein>
<dbReference type="PRINTS" id="PR01035">
    <property type="entry name" value="TCRTETA"/>
</dbReference>
<name>A0A6J4QI79_9PSEU</name>